<protein>
    <submittedName>
        <fullName evidence="2">Uncharacterized protein</fullName>
    </submittedName>
</protein>
<evidence type="ECO:0000313" key="2">
    <source>
        <dbReference type="EMBL" id="SFV59012.1"/>
    </source>
</evidence>
<proteinExistence type="predicted"/>
<sequence>MEKIISIAIILNIILYWAYRIYKKRNTQNREVYIENYKFPTKISETLLITYPQLKESDLDLIIKGLKEYFYICNIAGKTMVAMPSQVVDVAWHDFILFTREYESFCQQALGRFLHHTPSEAMHSKILAQDSLKLAWKVSCKRENIDINTPIKLPLLFALDSILNIENGFKYSLDCNSKNAIGYCAGHIGCSSSGCGGDSGDSSSGGSGCGSGCGGGS</sequence>
<feature type="transmembrane region" description="Helical" evidence="1">
    <location>
        <begin position="6"/>
        <end position="22"/>
    </location>
</feature>
<gene>
    <name evidence="2" type="ORF">MNB_SM-4-976</name>
</gene>
<keyword evidence="1" id="KW-0472">Membrane</keyword>
<dbReference type="EMBL" id="FPHF01000046">
    <property type="protein sequence ID" value="SFV59012.1"/>
    <property type="molecule type" value="Genomic_DNA"/>
</dbReference>
<reference evidence="2" key="1">
    <citation type="submission" date="2016-10" db="EMBL/GenBank/DDBJ databases">
        <authorList>
            <person name="de Groot N.N."/>
        </authorList>
    </citation>
    <scope>NUCLEOTIDE SEQUENCE</scope>
</reference>
<dbReference type="AlphaFoldDB" id="A0A1W1BZX1"/>
<keyword evidence="1" id="KW-1133">Transmembrane helix</keyword>
<evidence type="ECO:0000256" key="1">
    <source>
        <dbReference type="SAM" id="Phobius"/>
    </source>
</evidence>
<accession>A0A1W1BZX1</accession>
<keyword evidence="1" id="KW-0812">Transmembrane</keyword>
<name>A0A1W1BZX1_9ZZZZ</name>
<organism evidence="2">
    <name type="scientific">hydrothermal vent metagenome</name>
    <dbReference type="NCBI Taxonomy" id="652676"/>
    <lineage>
        <taxon>unclassified sequences</taxon>
        <taxon>metagenomes</taxon>
        <taxon>ecological metagenomes</taxon>
    </lineage>
</organism>